<proteinExistence type="predicted"/>
<dbReference type="EMBL" id="JAPQKN010000003">
    <property type="protein sequence ID" value="KAJ5167252.1"/>
    <property type="molecule type" value="Genomic_DNA"/>
</dbReference>
<dbReference type="AlphaFoldDB" id="A0A9W9I960"/>
<keyword evidence="2" id="KW-1185">Reference proteome</keyword>
<evidence type="ECO:0000313" key="2">
    <source>
        <dbReference type="Proteomes" id="UP001149163"/>
    </source>
</evidence>
<evidence type="ECO:0000313" key="1">
    <source>
        <dbReference type="EMBL" id="KAJ5167252.1"/>
    </source>
</evidence>
<dbReference type="Proteomes" id="UP001149163">
    <property type="component" value="Unassembled WGS sequence"/>
</dbReference>
<accession>A0A9W9I960</accession>
<reference evidence="1" key="1">
    <citation type="submission" date="2022-11" db="EMBL/GenBank/DDBJ databases">
        <authorList>
            <person name="Petersen C."/>
        </authorList>
    </citation>
    <scope>NUCLEOTIDE SEQUENCE</scope>
    <source>
        <strain evidence="1">IBT 26290</strain>
    </source>
</reference>
<sequence length="178" mass="19213">MDLKHGEASVTLVSFGIVSTVEWTNGHPAPTLADDALLRSVGLVQVRPENPDDIDSRIQSDTRLITSPCPLLEYSTPSDGGGFSSWLTVLAEAAGPPPSPMVHRDKSRDPPLLLASSLPLGTSRNVEDVYVLREGPKYRIWGFCKGKDDIAVAGFPLFSRDWPKRTPFDSAAVSAGLK</sequence>
<reference evidence="1" key="2">
    <citation type="journal article" date="2023" name="IMA Fungus">
        <title>Comparative genomic study of the Penicillium genus elucidates a diverse pangenome and 15 lateral gene transfer events.</title>
        <authorList>
            <person name="Petersen C."/>
            <person name="Sorensen T."/>
            <person name="Nielsen M.R."/>
            <person name="Sondergaard T.E."/>
            <person name="Sorensen J.L."/>
            <person name="Fitzpatrick D.A."/>
            <person name="Frisvad J.C."/>
            <person name="Nielsen K.L."/>
        </authorList>
    </citation>
    <scope>NUCLEOTIDE SEQUENCE</scope>
    <source>
        <strain evidence="1">IBT 26290</strain>
    </source>
</reference>
<comment type="caution">
    <text evidence="1">The sequence shown here is derived from an EMBL/GenBank/DDBJ whole genome shotgun (WGS) entry which is preliminary data.</text>
</comment>
<gene>
    <name evidence="1" type="ORF">N7482_006033</name>
</gene>
<organism evidence="1 2">
    <name type="scientific">Penicillium canariense</name>
    <dbReference type="NCBI Taxonomy" id="189055"/>
    <lineage>
        <taxon>Eukaryota</taxon>
        <taxon>Fungi</taxon>
        <taxon>Dikarya</taxon>
        <taxon>Ascomycota</taxon>
        <taxon>Pezizomycotina</taxon>
        <taxon>Eurotiomycetes</taxon>
        <taxon>Eurotiomycetidae</taxon>
        <taxon>Eurotiales</taxon>
        <taxon>Aspergillaceae</taxon>
        <taxon>Penicillium</taxon>
    </lineage>
</organism>
<protein>
    <submittedName>
        <fullName evidence="1">Uncharacterized protein</fullName>
    </submittedName>
</protein>
<dbReference type="GeneID" id="81427334"/>
<dbReference type="RefSeq" id="XP_056543713.1">
    <property type="nucleotide sequence ID" value="XM_056688158.1"/>
</dbReference>
<name>A0A9W9I960_9EURO</name>